<feature type="region of interest" description="Disordered" evidence="7">
    <location>
        <begin position="1"/>
        <end position="488"/>
    </location>
</feature>
<feature type="compositionally biased region" description="Basic residues" evidence="7">
    <location>
        <begin position="477"/>
        <end position="488"/>
    </location>
</feature>
<feature type="compositionally biased region" description="Basic residues" evidence="7">
    <location>
        <begin position="289"/>
        <end position="299"/>
    </location>
</feature>
<keyword evidence="5" id="KW-0804">Transcription</keyword>
<proteinExistence type="inferred from homology"/>
<keyword evidence="4" id="KW-0238">DNA-binding</keyword>
<feature type="compositionally biased region" description="Basic and acidic residues" evidence="7">
    <location>
        <begin position="442"/>
        <end position="453"/>
    </location>
</feature>
<evidence type="ECO:0000256" key="7">
    <source>
        <dbReference type="SAM" id="MobiDB-lite"/>
    </source>
</evidence>
<dbReference type="GO" id="GO:0005634">
    <property type="term" value="C:nucleus"/>
    <property type="evidence" value="ECO:0007669"/>
    <property type="project" value="UniProtKB-SubCell"/>
</dbReference>
<evidence type="ECO:0000256" key="4">
    <source>
        <dbReference type="ARBA" id="ARBA00023125"/>
    </source>
</evidence>
<feature type="compositionally biased region" description="Basic residues" evidence="7">
    <location>
        <begin position="33"/>
        <end position="43"/>
    </location>
</feature>
<keyword evidence="8" id="KW-1185">Reference proteome</keyword>
<sequence>MEEEIIKTEAAGEDVAPNDEEPSVDISNDSPSKRGRGRPKKLKVVVTDVNLMVSGISNGEPPQTPRGRGRPKLIKPTEQQGSGDNNADDSGSQKEASDEDDASLEHSPKKRGRPRAKLTEAVQADGNSMEEEIITTETAGEDVAPNDEEPSVDISNDSPSKRGRGRPKKLTVVVTDANLMVSGISNGEPPQTPRGRGRPKLIKPTEQQGSGDNNADDSGSQKEASDEDDASPEHSPKKRGRPRAKLTEAVQADGNSMEEEIITTEAAGEDVAPNDEEPSVDISNDSPSKRGRGRPKKLKVVVTDVNLIVSGISNGEPPQTPRGRGRPKLIKPTEQQGSGDNNDDDSGSQKEASDEDDASLEHSPKKRGRPRKSLSTPAKADTPKGNRGRPKGSTKRKSESPSETGSPNKEPMLESVKKRGRPRKVEAASNGISKKLRGSSRKSIEQESGDEKRGRGRPTGSPNKKPPAYKVPVKVGRATKGRIGRPGK</sequence>
<evidence type="ECO:0000256" key="6">
    <source>
        <dbReference type="ARBA" id="ARBA00023242"/>
    </source>
</evidence>
<feature type="compositionally biased region" description="Low complexity" evidence="7">
    <location>
        <begin position="462"/>
        <end position="475"/>
    </location>
</feature>
<comment type="subcellular location">
    <subcellularLocation>
        <location evidence="1">Nucleus</location>
    </subcellularLocation>
</comment>
<name>A0A6P8TPU5_GYMAC</name>
<feature type="compositionally biased region" description="Polar residues" evidence="7">
    <location>
        <begin position="77"/>
        <end position="90"/>
    </location>
</feature>
<dbReference type="InterPro" id="IPR017956">
    <property type="entry name" value="AT_hook_DNA-bd_motif"/>
</dbReference>
<gene>
    <name evidence="9" type="primary">LOC117542596</name>
</gene>
<dbReference type="Proteomes" id="UP000515161">
    <property type="component" value="Unplaced"/>
</dbReference>
<dbReference type="RefSeq" id="XP_034066249.1">
    <property type="nucleotide sequence ID" value="XM_034210358.1"/>
</dbReference>
<evidence type="ECO:0000313" key="8">
    <source>
        <dbReference type="Proteomes" id="UP000515161"/>
    </source>
</evidence>
<dbReference type="PANTHER" id="PTHR23341:SF2">
    <property type="entry name" value="HIGH MOBILITY GROUP PROTEIN HMG-12"/>
    <property type="match status" value="1"/>
</dbReference>
<dbReference type="GO" id="GO:0010557">
    <property type="term" value="P:positive regulation of macromolecule biosynthetic process"/>
    <property type="evidence" value="ECO:0007669"/>
    <property type="project" value="UniProtKB-ARBA"/>
</dbReference>
<organism evidence="8 9">
    <name type="scientific">Gymnodraco acuticeps</name>
    <name type="common">Antarctic dragonfish</name>
    <dbReference type="NCBI Taxonomy" id="8218"/>
    <lineage>
        <taxon>Eukaryota</taxon>
        <taxon>Metazoa</taxon>
        <taxon>Chordata</taxon>
        <taxon>Craniata</taxon>
        <taxon>Vertebrata</taxon>
        <taxon>Euteleostomi</taxon>
        <taxon>Actinopterygii</taxon>
        <taxon>Neopterygii</taxon>
        <taxon>Teleostei</taxon>
        <taxon>Neoteleostei</taxon>
        <taxon>Acanthomorphata</taxon>
        <taxon>Eupercaria</taxon>
        <taxon>Perciformes</taxon>
        <taxon>Notothenioidei</taxon>
        <taxon>Bathydraconidae</taxon>
        <taxon>Gymnodraco</taxon>
    </lineage>
</organism>
<dbReference type="PRINTS" id="PR00929">
    <property type="entry name" value="ATHOOK"/>
</dbReference>
<evidence type="ECO:0000256" key="5">
    <source>
        <dbReference type="ARBA" id="ARBA00023163"/>
    </source>
</evidence>
<keyword evidence="3" id="KW-0805">Transcription regulation</keyword>
<dbReference type="GeneID" id="117542596"/>
<dbReference type="SMART" id="SM00384">
    <property type="entry name" value="AT_hook"/>
    <property type="match status" value="12"/>
</dbReference>
<dbReference type="PANTHER" id="PTHR23341">
    <property type="entry name" value="HIGH MOBILITY GROUP PROTEINS HMG-A AND C"/>
    <property type="match status" value="1"/>
</dbReference>
<dbReference type="AlphaFoldDB" id="A0A6P8TPU5"/>
<evidence type="ECO:0000313" key="9">
    <source>
        <dbReference type="RefSeq" id="XP_034066249.1"/>
    </source>
</evidence>
<dbReference type="KEGG" id="gacu:117542596"/>
<evidence type="ECO:0000256" key="3">
    <source>
        <dbReference type="ARBA" id="ARBA00023015"/>
    </source>
</evidence>
<reference evidence="9" key="1">
    <citation type="submission" date="2025-08" db="UniProtKB">
        <authorList>
            <consortium name="RefSeq"/>
        </authorList>
    </citation>
    <scope>IDENTIFICATION</scope>
</reference>
<dbReference type="GO" id="GO:0003712">
    <property type="term" value="F:transcription coregulator activity"/>
    <property type="evidence" value="ECO:0007669"/>
    <property type="project" value="TreeGrafter"/>
</dbReference>
<comment type="similarity">
    <text evidence="2">Belongs to the HMGA family.</text>
</comment>
<evidence type="ECO:0000256" key="1">
    <source>
        <dbReference type="ARBA" id="ARBA00004123"/>
    </source>
</evidence>
<feature type="compositionally biased region" description="Basic residues" evidence="7">
    <location>
        <begin position="386"/>
        <end position="395"/>
    </location>
</feature>
<dbReference type="GO" id="GO:0003677">
    <property type="term" value="F:DNA binding"/>
    <property type="evidence" value="ECO:0007669"/>
    <property type="project" value="UniProtKB-KW"/>
</dbReference>
<evidence type="ECO:0000256" key="2">
    <source>
        <dbReference type="ARBA" id="ARBA00010812"/>
    </source>
</evidence>
<keyword evidence="6" id="KW-0539">Nucleus</keyword>
<feature type="compositionally biased region" description="Polar residues" evidence="7">
    <location>
        <begin position="205"/>
        <end position="218"/>
    </location>
</feature>
<dbReference type="OrthoDB" id="8959848at2759"/>
<dbReference type="InParanoid" id="A0A6P8TPU5"/>
<accession>A0A6P8TPU5</accession>
<dbReference type="GO" id="GO:0006355">
    <property type="term" value="P:regulation of DNA-templated transcription"/>
    <property type="evidence" value="ECO:0007669"/>
    <property type="project" value="TreeGrafter"/>
</dbReference>
<protein>
    <submittedName>
        <fullName evidence="9">Origin recognition complex subunit 4-like</fullName>
    </submittedName>
</protein>